<evidence type="ECO:0000313" key="1">
    <source>
        <dbReference type="EMBL" id="RRT67196.1"/>
    </source>
</evidence>
<sequence length="95" mass="10429">MMGQDQSWALGRGTDDAVGPRREFVRRFAKRIGKLTRNMRGDHWKMTVILTARMPEAAILAGGLVFTQRRSVVDADVPQGGGLGSECRSVSAKLK</sequence>
<proteinExistence type="predicted"/>
<dbReference type="Proteomes" id="UP000287651">
    <property type="component" value="Unassembled WGS sequence"/>
</dbReference>
<organism evidence="1 2">
    <name type="scientific">Ensete ventricosum</name>
    <name type="common">Abyssinian banana</name>
    <name type="synonym">Musa ensete</name>
    <dbReference type="NCBI Taxonomy" id="4639"/>
    <lineage>
        <taxon>Eukaryota</taxon>
        <taxon>Viridiplantae</taxon>
        <taxon>Streptophyta</taxon>
        <taxon>Embryophyta</taxon>
        <taxon>Tracheophyta</taxon>
        <taxon>Spermatophyta</taxon>
        <taxon>Magnoliopsida</taxon>
        <taxon>Liliopsida</taxon>
        <taxon>Zingiberales</taxon>
        <taxon>Musaceae</taxon>
        <taxon>Ensete</taxon>
    </lineage>
</organism>
<gene>
    <name evidence="1" type="ORF">B296_00006463</name>
</gene>
<accession>A0A426ZT30</accession>
<dbReference type="EMBL" id="AMZH03005121">
    <property type="protein sequence ID" value="RRT67196.1"/>
    <property type="molecule type" value="Genomic_DNA"/>
</dbReference>
<evidence type="ECO:0000313" key="2">
    <source>
        <dbReference type="Proteomes" id="UP000287651"/>
    </source>
</evidence>
<dbReference type="AlphaFoldDB" id="A0A426ZT30"/>
<protein>
    <submittedName>
        <fullName evidence="1">Uncharacterized protein</fullName>
    </submittedName>
</protein>
<reference evidence="1 2" key="1">
    <citation type="journal article" date="2014" name="Agronomy (Basel)">
        <title>A Draft Genome Sequence for Ensete ventricosum, the Drought-Tolerant Tree Against Hunger.</title>
        <authorList>
            <person name="Harrison J."/>
            <person name="Moore K.A."/>
            <person name="Paszkiewicz K."/>
            <person name="Jones T."/>
            <person name="Grant M."/>
            <person name="Ambacheew D."/>
            <person name="Muzemil S."/>
            <person name="Studholme D.J."/>
        </authorList>
    </citation>
    <scope>NUCLEOTIDE SEQUENCE [LARGE SCALE GENOMIC DNA]</scope>
</reference>
<comment type="caution">
    <text evidence="1">The sequence shown here is derived from an EMBL/GenBank/DDBJ whole genome shotgun (WGS) entry which is preliminary data.</text>
</comment>
<feature type="non-terminal residue" evidence="1">
    <location>
        <position position="95"/>
    </location>
</feature>
<name>A0A426ZT30_ENSVE</name>